<accession>A0AAW1X9F6</accession>
<comment type="caution">
    <text evidence="4">The sequence shown here is derived from an EMBL/GenBank/DDBJ whole genome shotgun (WGS) entry which is preliminary data.</text>
</comment>
<name>A0AAW1X9F6_RUBAR</name>
<dbReference type="PANTHER" id="PTHR47293">
    <property type="entry name" value="JACALIN-RELATED LECTIN 3"/>
    <property type="match status" value="1"/>
</dbReference>
<evidence type="ECO:0000259" key="3">
    <source>
        <dbReference type="PROSITE" id="PS51752"/>
    </source>
</evidence>
<keyword evidence="5" id="KW-1185">Reference proteome</keyword>
<dbReference type="SMART" id="SM00915">
    <property type="entry name" value="Jacalin"/>
    <property type="match status" value="1"/>
</dbReference>
<protein>
    <recommendedName>
        <fullName evidence="3">Jacalin-type lectin domain-containing protein</fullName>
    </recommendedName>
</protein>
<reference evidence="4 5" key="1">
    <citation type="journal article" date="2023" name="G3 (Bethesda)">
        <title>A chromosome-length genome assembly and annotation of blackberry (Rubus argutus, cv. 'Hillquist').</title>
        <authorList>
            <person name="Bruna T."/>
            <person name="Aryal R."/>
            <person name="Dudchenko O."/>
            <person name="Sargent D.J."/>
            <person name="Mead D."/>
            <person name="Buti M."/>
            <person name="Cavallini A."/>
            <person name="Hytonen T."/>
            <person name="Andres J."/>
            <person name="Pham M."/>
            <person name="Weisz D."/>
            <person name="Mascagni F."/>
            <person name="Usai G."/>
            <person name="Natali L."/>
            <person name="Bassil N."/>
            <person name="Fernandez G.E."/>
            <person name="Lomsadze A."/>
            <person name="Armour M."/>
            <person name="Olukolu B."/>
            <person name="Poorten T."/>
            <person name="Britton C."/>
            <person name="Davik J."/>
            <person name="Ashrafi H."/>
            <person name="Aiden E.L."/>
            <person name="Borodovsky M."/>
            <person name="Worthington M."/>
        </authorList>
    </citation>
    <scope>NUCLEOTIDE SEQUENCE [LARGE SCALE GENOMIC DNA]</scope>
    <source>
        <strain evidence="4">PI 553951</strain>
    </source>
</reference>
<evidence type="ECO:0000256" key="1">
    <source>
        <dbReference type="ARBA" id="ARBA00006568"/>
    </source>
</evidence>
<dbReference type="Proteomes" id="UP001457282">
    <property type="component" value="Unassembled WGS sequence"/>
</dbReference>
<dbReference type="InterPro" id="IPR036404">
    <property type="entry name" value="Jacalin-like_lectin_dom_sf"/>
</dbReference>
<evidence type="ECO:0000256" key="2">
    <source>
        <dbReference type="ARBA" id="ARBA00022734"/>
    </source>
</evidence>
<organism evidence="4 5">
    <name type="scientific">Rubus argutus</name>
    <name type="common">Southern blackberry</name>
    <dbReference type="NCBI Taxonomy" id="59490"/>
    <lineage>
        <taxon>Eukaryota</taxon>
        <taxon>Viridiplantae</taxon>
        <taxon>Streptophyta</taxon>
        <taxon>Embryophyta</taxon>
        <taxon>Tracheophyta</taxon>
        <taxon>Spermatophyta</taxon>
        <taxon>Magnoliopsida</taxon>
        <taxon>eudicotyledons</taxon>
        <taxon>Gunneridae</taxon>
        <taxon>Pentapetalae</taxon>
        <taxon>rosids</taxon>
        <taxon>fabids</taxon>
        <taxon>Rosales</taxon>
        <taxon>Rosaceae</taxon>
        <taxon>Rosoideae</taxon>
        <taxon>Rosoideae incertae sedis</taxon>
        <taxon>Rubus</taxon>
    </lineage>
</organism>
<dbReference type="Pfam" id="PF01419">
    <property type="entry name" value="Jacalin"/>
    <property type="match status" value="1"/>
</dbReference>
<dbReference type="GO" id="GO:0030246">
    <property type="term" value="F:carbohydrate binding"/>
    <property type="evidence" value="ECO:0007669"/>
    <property type="project" value="UniProtKB-KW"/>
</dbReference>
<dbReference type="PANTHER" id="PTHR47293:SF68">
    <property type="entry name" value="JACALIN-RELATED LECTIN 3"/>
    <property type="match status" value="1"/>
</dbReference>
<comment type="similarity">
    <text evidence="1">Belongs to the jacalin lectin family.</text>
</comment>
<keyword evidence="2" id="KW-0430">Lectin</keyword>
<proteinExistence type="inferred from homology"/>
<feature type="domain" description="Jacalin-type lectin" evidence="3">
    <location>
        <begin position="1"/>
        <end position="155"/>
    </location>
</feature>
<dbReference type="EMBL" id="JBEDUW010000004">
    <property type="protein sequence ID" value="KAK9933282.1"/>
    <property type="molecule type" value="Genomic_DNA"/>
</dbReference>
<evidence type="ECO:0000313" key="4">
    <source>
        <dbReference type="EMBL" id="KAK9933282.1"/>
    </source>
</evidence>
<sequence length="236" mass="26298">MNLVTPGLRFDDGRHLGVKQLVIRHASRTYNFASWLLSIDIKYHDGNGISTSSGVHGCQIPDLPTAQVTMIKLDYPNEYLTAICGYVDIPWPHTLPWVTAIRSIFFRSNKKMYGPFGDPVGRFFAEAIPETMIVGFYGCSLPMYGLLQIKAHMKPLESHQICPPKDLLPAPSCRPPQDLIPALDSLQIKVKKDEDDNTNQHSTCVVSNNQISKNHGDGNGSLSVGNRIKYIVNQYS</sequence>
<evidence type="ECO:0000313" key="5">
    <source>
        <dbReference type="Proteomes" id="UP001457282"/>
    </source>
</evidence>
<dbReference type="SUPFAM" id="SSF51101">
    <property type="entry name" value="Mannose-binding lectins"/>
    <property type="match status" value="1"/>
</dbReference>
<dbReference type="InterPro" id="IPR001229">
    <property type="entry name" value="Jacalin-like_lectin_dom"/>
</dbReference>
<dbReference type="AlphaFoldDB" id="A0AAW1X9F6"/>
<dbReference type="PROSITE" id="PS51752">
    <property type="entry name" value="JACALIN_LECTIN"/>
    <property type="match status" value="1"/>
</dbReference>
<gene>
    <name evidence="4" type="ORF">M0R45_020483</name>
</gene>
<dbReference type="Gene3D" id="2.100.10.30">
    <property type="entry name" value="Jacalin-like lectin domain"/>
    <property type="match status" value="1"/>
</dbReference>